<evidence type="ECO:0000313" key="7">
    <source>
        <dbReference type="Proteomes" id="UP000192731"/>
    </source>
</evidence>
<comment type="function">
    <text evidence="2">May play the central regulatory role in sporulation. It may be an element of the effector pathway responsible for the activation of sporulation genes in response to nutritional stress. Spo0A may act in concert with spo0H (a sigma factor) to control the expression of some genes that are critical to the sporulation process.</text>
</comment>
<evidence type="ECO:0000313" key="6">
    <source>
        <dbReference type="EMBL" id="SMB86812.1"/>
    </source>
</evidence>
<dbReference type="GO" id="GO:0003723">
    <property type="term" value="F:RNA binding"/>
    <property type="evidence" value="ECO:0007669"/>
    <property type="project" value="InterPro"/>
</dbReference>
<dbReference type="PROSITE" id="PS50921">
    <property type="entry name" value="ANTAR"/>
    <property type="match status" value="1"/>
</dbReference>
<dbReference type="SMART" id="SM01012">
    <property type="entry name" value="ANTAR"/>
    <property type="match status" value="1"/>
</dbReference>
<dbReference type="InterPro" id="IPR001789">
    <property type="entry name" value="Sig_transdc_resp-reg_receiver"/>
</dbReference>
<dbReference type="InterPro" id="IPR036388">
    <property type="entry name" value="WH-like_DNA-bd_sf"/>
</dbReference>
<dbReference type="EMBL" id="FWWT01000013">
    <property type="protein sequence ID" value="SMB86812.1"/>
    <property type="molecule type" value="Genomic_DNA"/>
</dbReference>
<dbReference type="PANTHER" id="PTHR43367:SF1">
    <property type="entry name" value="TWO-COMPONENT RESPONSE REGULATOR-LIKE APRR6-RELATED"/>
    <property type="match status" value="1"/>
</dbReference>
<evidence type="ECO:0000256" key="1">
    <source>
        <dbReference type="ARBA" id="ARBA00018672"/>
    </source>
</evidence>
<feature type="modified residue" description="4-aspartylphosphate" evidence="3">
    <location>
        <position position="53"/>
    </location>
</feature>
<dbReference type="InterPro" id="IPR005561">
    <property type="entry name" value="ANTAR"/>
</dbReference>
<gene>
    <name evidence="6" type="ORF">SAMN00017405_1196</name>
</gene>
<dbReference type="InterPro" id="IPR008327">
    <property type="entry name" value="Sig_transdc_resp-reg_antiterm"/>
</dbReference>
<sequence>MRKILLAVNNTKQDQKIKNILTSHGYKVNSIVNDAYLVLRTLRSKEISLSIIDTDLSGMSGLQLAKIISEEKLGPVILIVQGELSFGDEIPSIFGVITKPIQEYTLINTLKLALNNFENQRHLEEEVNSLKDTLESRKLIEKAKGILMKKGFSEEQAYDKLRKLSMEKRVSMKKIAKAIITNFS</sequence>
<evidence type="ECO:0000259" key="5">
    <source>
        <dbReference type="PROSITE" id="PS50921"/>
    </source>
</evidence>
<dbReference type="PROSITE" id="PS50110">
    <property type="entry name" value="RESPONSE_REGULATORY"/>
    <property type="match status" value="1"/>
</dbReference>
<dbReference type="Proteomes" id="UP000192731">
    <property type="component" value="Unassembled WGS sequence"/>
</dbReference>
<evidence type="ECO:0000256" key="3">
    <source>
        <dbReference type="PROSITE-ProRule" id="PRU00169"/>
    </source>
</evidence>
<proteinExistence type="predicted"/>
<dbReference type="InterPro" id="IPR011006">
    <property type="entry name" value="CheY-like_superfamily"/>
</dbReference>
<dbReference type="PANTHER" id="PTHR43367">
    <property type="match status" value="1"/>
</dbReference>
<dbReference type="GO" id="GO:0000160">
    <property type="term" value="P:phosphorelay signal transduction system"/>
    <property type="evidence" value="ECO:0007669"/>
    <property type="project" value="InterPro"/>
</dbReference>
<protein>
    <recommendedName>
        <fullName evidence="1">Stage 0 sporulation protein A homolog</fullName>
    </recommendedName>
</protein>
<keyword evidence="3" id="KW-0597">Phosphoprotein</keyword>
<dbReference type="SUPFAM" id="SSF52172">
    <property type="entry name" value="CheY-like"/>
    <property type="match status" value="1"/>
</dbReference>
<dbReference type="STRING" id="656914.SAMN00017405_1196"/>
<dbReference type="Pfam" id="PF00072">
    <property type="entry name" value="Response_reg"/>
    <property type="match status" value="1"/>
</dbReference>
<dbReference type="Gene3D" id="3.40.50.2300">
    <property type="match status" value="1"/>
</dbReference>
<dbReference type="Pfam" id="PF03861">
    <property type="entry name" value="ANTAR"/>
    <property type="match status" value="1"/>
</dbReference>
<accession>A0A1W1V0C5</accession>
<dbReference type="RefSeq" id="WP_084052588.1">
    <property type="nucleotide sequence ID" value="NZ_FWWT01000013.1"/>
</dbReference>
<feature type="domain" description="ANTAR" evidence="5">
    <location>
        <begin position="120"/>
        <end position="180"/>
    </location>
</feature>
<feature type="domain" description="Response regulatory" evidence="4">
    <location>
        <begin position="3"/>
        <end position="114"/>
    </location>
</feature>
<dbReference type="PIRSF" id="PIRSF036382">
    <property type="entry name" value="RR_antiterm"/>
    <property type="match status" value="1"/>
</dbReference>
<evidence type="ECO:0000256" key="2">
    <source>
        <dbReference type="ARBA" id="ARBA00024867"/>
    </source>
</evidence>
<dbReference type="AlphaFoldDB" id="A0A1W1V0C5"/>
<name>A0A1W1V0C5_DESTI</name>
<keyword evidence="7" id="KW-1185">Reference proteome</keyword>
<evidence type="ECO:0000259" key="4">
    <source>
        <dbReference type="PROSITE" id="PS50110"/>
    </source>
</evidence>
<dbReference type="OrthoDB" id="9808843at2"/>
<organism evidence="6 7">
    <name type="scientific">Desulfonispora thiosulfatigenes DSM 11270</name>
    <dbReference type="NCBI Taxonomy" id="656914"/>
    <lineage>
        <taxon>Bacteria</taxon>
        <taxon>Bacillati</taxon>
        <taxon>Bacillota</taxon>
        <taxon>Clostridia</taxon>
        <taxon>Eubacteriales</taxon>
        <taxon>Peptococcaceae</taxon>
        <taxon>Desulfonispora</taxon>
    </lineage>
</organism>
<dbReference type="Gene3D" id="1.10.10.10">
    <property type="entry name" value="Winged helix-like DNA-binding domain superfamily/Winged helix DNA-binding domain"/>
    <property type="match status" value="1"/>
</dbReference>
<reference evidence="6 7" key="1">
    <citation type="submission" date="2017-04" db="EMBL/GenBank/DDBJ databases">
        <authorList>
            <person name="Afonso C.L."/>
            <person name="Miller P.J."/>
            <person name="Scott M.A."/>
            <person name="Spackman E."/>
            <person name="Goraichik I."/>
            <person name="Dimitrov K.M."/>
            <person name="Suarez D.L."/>
            <person name="Swayne D.E."/>
        </authorList>
    </citation>
    <scope>NUCLEOTIDE SEQUENCE [LARGE SCALE GENOMIC DNA]</scope>
    <source>
        <strain evidence="6 7">DSM 11270</strain>
    </source>
</reference>